<keyword evidence="3" id="KW-1185">Reference proteome</keyword>
<comment type="caution">
    <text evidence="2">The sequence shown here is derived from an EMBL/GenBank/DDBJ whole genome shotgun (WGS) entry which is preliminary data.</text>
</comment>
<feature type="region of interest" description="Disordered" evidence="1">
    <location>
        <begin position="73"/>
        <end position="163"/>
    </location>
</feature>
<feature type="region of interest" description="Disordered" evidence="1">
    <location>
        <begin position="217"/>
        <end position="237"/>
    </location>
</feature>
<feature type="compositionally biased region" description="Basic and acidic residues" evidence="1">
    <location>
        <begin position="144"/>
        <end position="160"/>
    </location>
</feature>
<feature type="compositionally biased region" description="Low complexity" evidence="1">
    <location>
        <begin position="110"/>
        <end position="141"/>
    </location>
</feature>
<name>A0AAD6TRD2_9AGAR</name>
<reference evidence="2" key="1">
    <citation type="submission" date="2023-03" db="EMBL/GenBank/DDBJ databases">
        <title>Massive genome expansion in bonnet fungi (Mycena s.s.) driven by repeated elements and novel gene families across ecological guilds.</title>
        <authorList>
            <consortium name="Lawrence Berkeley National Laboratory"/>
            <person name="Harder C.B."/>
            <person name="Miyauchi S."/>
            <person name="Viragh M."/>
            <person name="Kuo A."/>
            <person name="Thoen E."/>
            <person name="Andreopoulos B."/>
            <person name="Lu D."/>
            <person name="Skrede I."/>
            <person name="Drula E."/>
            <person name="Henrissat B."/>
            <person name="Morin E."/>
            <person name="Kohler A."/>
            <person name="Barry K."/>
            <person name="LaButti K."/>
            <person name="Morin E."/>
            <person name="Salamov A."/>
            <person name="Lipzen A."/>
            <person name="Mereny Z."/>
            <person name="Hegedus B."/>
            <person name="Baldrian P."/>
            <person name="Stursova M."/>
            <person name="Weitz H."/>
            <person name="Taylor A."/>
            <person name="Grigoriev I.V."/>
            <person name="Nagy L.G."/>
            <person name="Martin F."/>
            <person name="Kauserud H."/>
        </authorList>
    </citation>
    <scope>NUCLEOTIDE SEQUENCE</scope>
    <source>
        <strain evidence="2">CBHHK173m</strain>
    </source>
</reference>
<dbReference type="Proteomes" id="UP001222325">
    <property type="component" value="Unassembled WGS sequence"/>
</dbReference>
<organism evidence="2 3">
    <name type="scientific">Mycena belliarum</name>
    <dbReference type="NCBI Taxonomy" id="1033014"/>
    <lineage>
        <taxon>Eukaryota</taxon>
        <taxon>Fungi</taxon>
        <taxon>Dikarya</taxon>
        <taxon>Basidiomycota</taxon>
        <taxon>Agaricomycotina</taxon>
        <taxon>Agaricomycetes</taxon>
        <taxon>Agaricomycetidae</taxon>
        <taxon>Agaricales</taxon>
        <taxon>Marasmiineae</taxon>
        <taxon>Mycenaceae</taxon>
        <taxon>Mycena</taxon>
    </lineage>
</organism>
<sequence>MYPTRNDQHASEQDTTYFSNPCGRGCGHIFEYAGPNPLENISRLVNEHWSVCPGRNPSATHALNTHWEPEPRIVDEVNRGRDERVHEERALSHSGRSWSPPPGDADDVPASGPSGSGTSSPSARSTRSLSSLSTHTPTSLAAEHTGKKSSRSEGERRRTLEDDEWTMRVTPHEVVCRGCRRSIKLDRRSRYYPGLWEKHRDRCEHVAKMRRLLEDEAGPSHHAQQPPPFEAGPAYSAPAALRRTQSWTFDPAALAPRKSYYRGT</sequence>
<evidence type="ECO:0000256" key="1">
    <source>
        <dbReference type="SAM" id="MobiDB-lite"/>
    </source>
</evidence>
<gene>
    <name evidence="2" type="ORF">B0H15DRAFT_957218</name>
</gene>
<dbReference type="AlphaFoldDB" id="A0AAD6TRD2"/>
<evidence type="ECO:0000313" key="2">
    <source>
        <dbReference type="EMBL" id="KAJ7073379.1"/>
    </source>
</evidence>
<dbReference type="EMBL" id="JARJCN010000115">
    <property type="protein sequence ID" value="KAJ7073379.1"/>
    <property type="molecule type" value="Genomic_DNA"/>
</dbReference>
<evidence type="ECO:0000313" key="3">
    <source>
        <dbReference type="Proteomes" id="UP001222325"/>
    </source>
</evidence>
<feature type="compositionally biased region" description="Basic and acidic residues" evidence="1">
    <location>
        <begin position="73"/>
        <end position="91"/>
    </location>
</feature>
<proteinExistence type="predicted"/>
<accession>A0AAD6TRD2</accession>
<protein>
    <submittedName>
        <fullName evidence="2">Uncharacterized protein</fullName>
    </submittedName>
</protein>